<dbReference type="Gene3D" id="1.50.40.10">
    <property type="entry name" value="Mitochondrial carrier domain"/>
    <property type="match status" value="1"/>
</dbReference>
<accession>A0A0L0H459</accession>
<dbReference type="InterPro" id="IPR018108">
    <property type="entry name" value="MCP_transmembrane"/>
</dbReference>
<keyword evidence="3 9" id="KW-0813">Transport</keyword>
<proteinExistence type="inferred from homology"/>
<dbReference type="eggNOG" id="KOG0760">
    <property type="taxonomic scope" value="Eukaryota"/>
</dbReference>
<comment type="similarity">
    <text evidence="2 9">Belongs to the mitochondrial carrier (TC 2.A.29) family.</text>
</comment>
<keyword evidence="5" id="KW-0677">Repeat</keyword>
<dbReference type="InterPro" id="IPR023395">
    <property type="entry name" value="MCP_dom_sf"/>
</dbReference>
<dbReference type="VEuPathDB" id="FungiDB:SPPG_09554"/>
<dbReference type="AlphaFoldDB" id="A0A0L0H459"/>
<sequence length="209" mass="22731">MEVVKSRQQAAGRHVGGNYARVDLHASDKELGVADEGDDVLMSELDGIEKQNEEFAGHVHGSTFAFLRSIYDRQGFAGFFVGFWLGILVYVPYSIIYFVLYEEFKNLAGGDQGQASLSAGAYIVCSAVAGAVGASATNCLDVPKTAYQVARDSDAHATVGFIEFTIGLWKREGVWGFTRGIGARVAWMVPTIVLQFTLFESVRKSLRGT</sequence>
<comment type="subcellular location">
    <subcellularLocation>
        <location evidence="1">Membrane</location>
        <topology evidence="1">Multi-pass membrane protein</topology>
    </subcellularLocation>
</comment>
<dbReference type="OrthoDB" id="250329at2759"/>
<keyword evidence="12" id="KW-1185">Reference proteome</keyword>
<dbReference type="GO" id="GO:0016020">
    <property type="term" value="C:membrane"/>
    <property type="evidence" value="ECO:0007669"/>
    <property type="project" value="UniProtKB-SubCell"/>
</dbReference>
<dbReference type="STRING" id="645134.A0A0L0H459"/>
<dbReference type="EMBL" id="KQ257472">
    <property type="protein sequence ID" value="KNC95986.1"/>
    <property type="molecule type" value="Genomic_DNA"/>
</dbReference>
<evidence type="ECO:0000256" key="1">
    <source>
        <dbReference type="ARBA" id="ARBA00004141"/>
    </source>
</evidence>
<evidence type="ECO:0000256" key="6">
    <source>
        <dbReference type="ARBA" id="ARBA00022989"/>
    </source>
</evidence>
<dbReference type="Pfam" id="PF00153">
    <property type="entry name" value="Mito_carr"/>
    <property type="match status" value="2"/>
</dbReference>
<dbReference type="EMBL" id="KQ257472">
    <property type="protein sequence ID" value="KNC95987.1"/>
    <property type="molecule type" value="Genomic_DNA"/>
</dbReference>
<evidence type="ECO:0000256" key="4">
    <source>
        <dbReference type="ARBA" id="ARBA00022692"/>
    </source>
</evidence>
<feature type="transmembrane region" description="Helical" evidence="10">
    <location>
        <begin position="76"/>
        <end position="100"/>
    </location>
</feature>
<evidence type="ECO:0000256" key="2">
    <source>
        <dbReference type="ARBA" id="ARBA00006375"/>
    </source>
</evidence>
<evidence type="ECO:0000256" key="7">
    <source>
        <dbReference type="ARBA" id="ARBA00023136"/>
    </source>
</evidence>
<feature type="repeat" description="Solcar" evidence="8">
    <location>
        <begin position="1"/>
        <end position="107"/>
    </location>
</feature>
<evidence type="ECO:0000256" key="10">
    <source>
        <dbReference type="SAM" id="Phobius"/>
    </source>
</evidence>
<dbReference type="OMA" id="GPRITWI"/>
<keyword evidence="4 8" id="KW-0812">Transmembrane</keyword>
<feature type="repeat" description="Solcar" evidence="8">
    <location>
        <begin position="117"/>
        <end position="205"/>
    </location>
</feature>
<dbReference type="RefSeq" id="XP_016604027.1">
    <property type="nucleotide sequence ID" value="XM_016757729.1"/>
</dbReference>
<dbReference type="GeneID" id="27692679"/>
<evidence type="ECO:0000256" key="9">
    <source>
        <dbReference type="RuleBase" id="RU000488"/>
    </source>
</evidence>
<name>A0A0L0H459_SPIPD</name>
<keyword evidence="7 8" id="KW-0472">Membrane</keyword>
<evidence type="ECO:0000313" key="11">
    <source>
        <dbReference type="EMBL" id="KNC95987.1"/>
    </source>
</evidence>
<dbReference type="RefSeq" id="XP_016604026.1">
    <property type="nucleotide sequence ID" value="XM_016757730.1"/>
</dbReference>
<evidence type="ECO:0000256" key="3">
    <source>
        <dbReference type="ARBA" id="ARBA00022448"/>
    </source>
</evidence>
<evidence type="ECO:0000256" key="5">
    <source>
        <dbReference type="ARBA" id="ARBA00022737"/>
    </source>
</evidence>
<gene>
    <name evidence="11" type="ORF">SPPG_09554</name>
</gene>
<protein>
    <submittedName>
        <fullName evidence="11">Uncharacterized protein</fullName>
    </submittedName>
</protein>
<organism evidence="11 12">
    <name type="scientific">Spizellomyces punctatus (strain DAOM BR117)</name>
    <dbReference type="NCBI Taxonomy" id="645134"/>
    <lineage>
        <taxon>Eukaryota</taxon>
        <taxon>Fungi</taxon>
        <taxon>Fungi incertae sedis</taxon>
        <taxon>Chytridiomycota</taxon>
        <taxon>Chytridiomycota incertae sedis</taxon>
        <taxon>Chytridiomycetes</taxon>
        <taxon>Spizellomycetales</taxon>
        <taxon>Spizellomycetaceae</taxon>
        <taxon>Spizellomyces</taxon>
    </lineage>
</organism>
<evidence type="ECO:0000256" key="8">
    <source>
        <dbReference type="PROSITE-ProRule" id="PRU00282"/>
    </source>
</evidence>
<dbReference type="Proteomes" id="UP000053201">
    <property type="component" value="Unassembled WGS sequence"/>
</dbReference>
<reference evidence="11 12" key="1">
    <citation type="submission" date="2009-08" db="EMBL/GenBank/DDBJ databases">
        <title>The Genome Sequence of Spizellomyces punctatus strain DAOM BR117.</title>
        <authorList>
            <consortium name="The Broad Institute Genome Sequencing Platform"/>
            <person name="Russ C."/>
            <person name="Cuomo C."/>
            <person name="Shea T."/>
            <person name="Young S.K."/>
            <person name="Zeng Q."/>
            <person name="Koehrsen M."/>
            <person name="Haas B."/>
            <person name="Borodovsky M."/>
            <person name="Guigo R."/>
            <person name="Alvarado L."/>
            <person name="Berlin A."/>
            <person name="Bochicchio J."/>
            <person name="Borenstein D."/>
            <person name="Chapman S."/>
            <person name="Chen Z."/>
            <person name="Engels R."/>
            <person name="Freedman E."/>
            <person name="Gellesch M."/>
            <person name="Goldberg J."/>
            <person name="Griggs A."/>
            <person name="Gujja S."/>
            <person name="Heiman D."/>
            <person name="Hepburn T."/>
            <person name="Howarth C."/>
            <person name="Jen D."/>
            <person name="Larson L."/>
            <person name="Lewis B."/>
            <person name="Mehta T."/>
            <person name="Park D."/>
            <person name="Pearson M."/>
            <person name="Roberts A."/>
            <person name="Saif S."/>
            <person name="Shenoy N."/>
            <person name="Sisk P."/>
            <person name="Stolte C."/>
            <person name="Sykes S."/>
            <person name="Thomson T."/>
            <person name="Walk T."/>
            <person name="White J."/>
            <person name="Yandava C."/>
            <person name="Burger G."/>
            <person name="Gray M.W."/>
            <person name="Holland P.W.H."/>
            <person name="King N."/>
            <person name="Lang F.B.F."/>
            <person name="Roger A.J."/>
            <person name="Ruiz-Trillo I."/>
            <person name="Lander E."/>
            <person name="Nusbaum C."/>
        </authorList>
    </citation>
    <scope>NUCLEOTIDE SEQUENCE [LARGE SCALE GENOMIC DNA]</scope>
    <source>
        <strain evidence="11 12">DAOM BR117</strain>
    </source>
</reference>
<dbReference type="SUPFAM" id="SSF103506">
    <property type="entry name" value="Mitochondrial carrier"/>
    <property type="match status" value="1"/>
</dbReference>
<dbReference type="PANTHER" id="PTHR45667">
    <property type="entry name" value="S-ADENOSYLMETHIONINE MITOCHONDRIAL CARRIER PROTEIN"/>
    <property type="match status" value="1"/>
</dbReference>
<evidence type="ECO:0000313" key="12">
    <source>
        <dbReference type="Proteomes" id="UP000053201"/>
    </source>
</evidence>
<keyword evidence="6 10" id="KW-1133">Transmembrane helix</keyword>
<dbReference type="PROSITE" id="PS50920">
    <property type="entry name" value="SOLCAR"/>
    <property type="match status" value="2"/>
</dbReference>